<dbReference type="OMA" id="LKFTTML"/>
<feature type="region of interest" description="Disordered" evidence="1">
    <location>
        <begin position="130"/>
        <end position="166"/>
    </location>
</feature>
<feature type="region of interest" description="Disordered" evidence="1">
    <location>
        <begin position="350"/>
        <end position="386"/>
    </location>
</feature>
<gene>
    <name evidence="2" type="ORF">SOCG_00391</name>
</gene>
<dbReference type="VEuPathDB" id="FungiDB:SOCG_00391"/>
<dbReference type="Gene3D" id="6.10.140.1020">
    <property type="match status" value="1"/>
</dbReference>
<dbReference type="PANTHER" id="PTHR28527:SF2">
    <property type="entry name" value="MATING-TYPE SWITCHING PROTEIN SWI2"/>
    <property type="match status" value="1"/>
</dbReference>
<dbReference type="Proteomes" id="UP000016088">
    <property type="component" value="Unassembled WGS sequence"/>
</dbReference>
<accession>S9PYX3</accession>
<dbReference type="PANTHER" id="PTHR28527">
    <property type="entry name" value="MATING-TYPE SWITCHING PROTEIN SWI2-RELATED"/>
    <property type="match status" value="1"/>
</dbReference>
<evidence type="ECO:0000313" key="3">
    <source>
        <dbReference type="Proteomes" id="UP000016088"/>
    </source>
</evidence>
<feature type="compositionally biased region" description="Basic residues" evidence="1">
    <location>
        <begin position="130"/>
        <end position="140"/>
    </location>
</feature>
<dbReference type="HOGENOM" id="CLU_460163_0_0_1"/>
<dbReference type="GeneID" id="25029375"/>
<evidence type="ECO:0000313" key="2">
    <source>
        <dbReference type="EMBL" id="EPX72628.1"/>
    </source>
</evidence>
<sequence length="593" mass="66283">MRVHEFRGSEANAVNGENYNLKESDFLNGTCDESSSRKPLSYKPASDSYEEPSLQDVCSESIKETGRRIKGISRNRVCPKEPANGDNDRCEGCLPNERLAANASHLESHLGNLNIPKGYDCMVQPEKIQREKRKAGRPKKLSYVAEDDSSNSSHKRKRGRPKGWRKNPERDVYIEMIDAPCEKRNPKSVFDAVVVPLNNCKETSKEDSDNEALRNGIQSETNDHTWDINADAVVKPDSNSSDYEMEEPVPGLTFESMTTGPSSSDLPSSGEPLNIAQSDSESETNFGFSEDDFAALDKIEQDFEAHDFVQSNQFSSPDSISRKILVCEQNETSPQKGANEVMKLSRGTTVGNRKENNNIFNTNTGGKANEIGMRIPSTSSGSSKFEKKSFGNPANLKYPNFLKSPRDSTKFLNTRTKPSVSNLFASKNSNYRTKQALFKPFRPPFKKDAPFNVIDEETKPTHASSPRRLHHDNVAAGSLTINKLQSEISTLQDQISVVELANDLENNQEDEMGLLEKIQRWRRSAQLAVEVLFPVFSLKFTTMLQEIPESVLPSVVDNLRSKPCNIGTFLEQLDIPFSLLNYNPDSDSWGDEA</sequence>
<dbReference type="OrthoDB" id="5397527at2759"/>
<reference evidence="2 3" key="1">
    <citation type="journal article" date="2011" name="Science">
        <title>Comparative functional genomics of the fission yeasts.</title>
        <authorList>
            <person name="Rhind N."/>
            <person name="Chen Z."/>
            <person name="Yassour M."/>
            <person name="Thompson D.A."/>
            <person name="Haas B.J."/>
            <person name="Habib N."/>
            <person name="Wapinski I."/>
            <person name="Roy S."/>
            <person name="Lin M.F."/>
            <person name="Heiman D.I."/>
            <person name="Young S.K."/>
            <person name="Furuya K."/>
            <person name="Guo Y."/>
            <person name="Pidoux A."/>
            <person name="Chen H.M."/>
            <person name="Robbertse B."/>
            <person name="Goldberg J.M."/>
            <person name="Aoki K."/>
            <person name="Bayne E.H."/>
            <person name="Berlin A.M."/>
            <person name="Desjardins C.A."/>
            <person name="Dobbs E."/>
            <person name="Dukaj L."/>
            <person name="Fan L."/>
            <person name="FitzGerald M.G."/>
            <person name="French C."/>
            <person name="Gujja S."/>
            <person name="Hansen K."/>
            <person name="Keifenheim D."/>
            <person name="Levin J.Z."/>
            <person name="Mosher R.A."/>
            <person name="Mueller C.A."/>
            <person name="Pfiffner J."/>
            <person name="Priest M."/>
            <person name="Russ C."/>
            <person name="Smialowska A."/>
            <person name="Swoboda P."/>
            <person name="Sykes S.M."/>
            <person name="Vaughn M."/>
            <person name="Vengrova S."/>
            <person name="Yoder R."/>
            <person name="Zeng Q."/>
            <person name="Allshire R."/>
            <person name="Baulcombe D."/>
            <person name="Birren B.W."/>
            <person name="Brown W."/>
            <person name="Ekwall K."/>
            <person name="Kellis M."/>
            <person name="Leatherwood J."/>
            <person name="Levin H."/>
            <person name="Margalit H."/>
            <person name="Martienssen R."/>
            <person name="Nieduszynski C.A."/>
            <person name="Spatafora J.W."/>
            <person name="Friedman N."/>
            <person name="Dalgaard J.Z."/>
            <person name="Baumann P."/>
            <person name="Niki H."/>
            <person name="Regev A."/>
            <person name="Nusbaum C."/>
        </authorList>
    </citation>
    <scope>NUCLEOTIDE SEQUENCE [LARGE SCALE GENOMIC DNA]</scope>
    <source>
        <strain evidence="3">yFS286</strain>
    </source>
</reference>
<dbReference type="EMBL" id="KE503207">
    <property type="protein sequence ID" value="EPX72628.1"/>
    <property type="molecule type" value="Genomic_DNA"/>
</dbReference>
<feature type="compositionally biased region" description="Polar residues" evidence="1">
    <location>
        <begin position="350"/>
        <end position="366"/>
    </location>
</feature>
<proteinExistence type="predicted"/>
<feature type="region of interest" description="Disordered" evidence="1">
    <location>
        <begin position="1"/>
        <end position="48"/>
    </location>
</feature>
<feature type="compositionally biased region" description="Polar residues" evidence="1">
    <location>
        <begin position="255"/>
        <end position="267"/>
    </location>
</feature>
<keyword evidence="3" id="KW-1185">Reference proteome</keyword>
<feature type="region of interest" description="Disordered" evidence="1">
    <location>
        <begin position="234"/>
        <end position="287"/>
    </location>
</feature>
<name>S9PYX3_SCHOY</name>
<feature type="compositionally biased region" description="Polar residues" evidence="1">
    <location>
        <begin position="275"/>
        <end position="287"/>
    </location>
</feature>
<feature type="compositionally biased region" description="Basic residues" evidence="1">
    <location>
        <begin position="153"/>
        <end position="165"/>
    </location>
</feature>
<dbReference type="RefSeq" id="XP_013018265.1">
    <property type="nucleotide sequence ID" value="XM_013162811.1"/>
</dbReference>
<dbReference type="AlphaFoldDB" id="S9PYX3"/>
<protein>
    <submittedName>
        <fullName evidence="2">Swi5 complex subunit Swi2</fullName>
    </submittedName>
</protein>
<dbReference type="GO" id="GO:0006310">
    <property type="term" value="P:DNA recombination"/>
    <property type="evidence" value="ECO:0007669"/>
    <property type="project" value="TreeGrafter"/>
</dbReference>
<organism evidence="2 3">
    <name type="scientific">Schizosaccharomyces octosporus (strain yFS286)</name>
    <name type="common">Fission yeast</name>
    <name type="synonym">Octosporomyces octosporus</name>
    <dbReference type="NCBI Taxonomy" id="483514"/>
    <lineage>
        <taxon>Eukaryota</taxon>
        <taxon>Fungi</taxon>
        <taxon>Dikarya</taxon>
        <taxon>Ascomycota</taxon>
        <taxon>Taphrinomycotina</taxon>
        <taxon>Schizosaccharomycetes</taxon>
        <taxon>Schizosaccharomycetales</taxon>
        <taxon>Schizosaccharomycetaceae</taxon>
        <taxon>Schizosaccharomyces</taxon>
    </lineage>
</organism>
<evidence type="ECO:0000256" key="1">
    <source>
        <dbReference type="SAM" id="MobiDB-lite"/>
    </source>
</evidence>